<dbReference type="SMART" id="SM00448">
    <property type="entry name" value="REC"/>
    <property type="match status" value="1"/>
</dbReference>
<keyword evidence="1 3" id="KW-0238">DNA-binding</keyword>
<dbReference type="SUPFAM" id="SSF46894">
    <property type="entry name" value="C-terminal effector domain of the bipartite response regulators"/>
    <property type="match status" value="1"/>
</dbReference>
<evidence type="ECO:0000256" key="1">
    <source>
        <dbReference type="ARBA" id="ARBA00023125"/>
    </source>
</evidence>
<keyword evidence="7" id="KW-1185">Reference proteome</keyword>
<sequence length="244" mass="27429">MRILLVEDDVSLSSFVEKGFREAGHHVEVTDNGKYALTLCMTEQYDVAVVDRMLPGLDGLSLVKALRAAQIGTPILFLTSLGGVDDRVEGLEAGGDDYLTKPFAFSELLARVTALSRRSVLKANETNPELSYDDVVVNLFEHTATRQGVALDLQPKEFRILELFLRHPGRVITRTMLLEHVWDIHFDPQTSVVETHISRLRNKLEKPFGDTLIQTVRGAGYKLDRKMRANSLEEPRLDDRGDVK</sequence>
<feature type="domain" description="Response regulatory" evidence="4">
    <location>
        <begin position="2"/>
        <end position="116"/>
    </location>
</feature>
<dbReference type="Gene3D" id="3.40.50.2300">
    <property type="match status" value="1"/>
</dbReference>
<dbReference type="InterPro" id="IPR011006">
    <property type="entry name" value="CheY-like_superfamily"/>
</dbReference>
<dbReference type="Gene3D" id="6.10.250.690">
    <property type="match status" value="1"/>
</dbReference>
<dbReference type="Pfam" id="PF00486">
    <property type="entry name" value="Trans_reg_C"/>
    <property type="match status" value="1"/>
</dbReference>
<dbReference type="PROSITE" id="PS51755">
    <property type="entry name" value="OMPR_PHOB"/>
    <property type="match status" value="1"/>
</dbReference>
<dbReference type="RefSeq" id="WP_274166217.1">
    <property type="nucleotide sequence ID" value="NZ_JAJUBC010000029.1"/>
</dbReference>
<proteinExistence type="predicted"/>
<feature type="DNA-binding region" description="OmpR/PhoB-type" evidence="3">
    <location>
        <begin position="127"/>
        <end position="225"/>
    </location>
</feature>
<reference evidence="6" key="1">
    <citation type="submission" date="2021-12" db="EMBL/GenBank/DDBJ databases">
        <title>Enterovibrio ZSDZ35 sp. nov. and Enterovibrio ZSDZ42 sp. nov., isolated from coastal seawater in Qingdao.</title>
        <authorList>
            <person name="Zhang P."/>
        </authorList>
    </citation>
    <scope>NUCLEOTIDE SEQUENCE</scope>
    <source>
        <strain evidence="6">ZSDZ42</strain>
    </source>
</reference>
<evidence type="ECO:0000259" key="5">
    <source>
        <dbReference type="PROSITE" id="PS51755"/>
    </source>
</evidence>
<dbReference type="EMBL" id="JAJUBC010000029">
    <property type="protein sequence ID" value="MDD1795422.1"/>
    <property type="molecule type" value="Genomic_DNA"/>
</dbReference>
<dbReference type="PROSITE" id="PS50110">
    <property type="entry name" value="RESPONSE_REGULATORY"/>
    <property type="match status" value="1"/>
</dbReference>
<evidence type="ECO:0000313" key="6">
    <source>
        <dbReference type="EMBL" id="MDD1795422.1"/>
    </source>
</evidence>
<keyword evidence="2" id="KW-0597">Phosphoprotein</keyword>
<dbReference type="CDD" id="cd00383">
    <property type="entry name" value="trans_reg_C"/>
    <property type="match status" value="1"/>
</dbReference>
<evidence type="ECO:0000313" key="7">
    <source>
        <dbReference type="Proteomes" id="UP001149400"/>
    </source>
</evidence>
<dbReference type="PANTHER" id="PTHR48111:SF76">
    <property type="entry name" value="TWO-COMPONENT RESPONSE REGULATOR"/>
    <property type="match status" value="1"/>
</dbReference>
<organism evidence="6 7">
    <name type="scientific">Enterovibrio gelatinilyticus</name>
    <dbReference type="NCBI Taxonomy" id="2899819"/>
    <lineage>
        <taxon>Bacteria</taxon>
        <taxon>Pseudomonadati</taxon>
        <taxon>Pseudomonadota</taxon>
        <taxon>Gammaproteobacteria</taxon>
        <taxon>Vibrionales</taxon>
        <taxon>Vibrionaceae</taxon>
        <taxon>Enterovibrio</taxon>
    </lineage>
</organism>
<comment type="caution">
    <text evidence="6">The sequence shown here is derived from an EMBL/GenBank/DDBJ whole genome shotgun (WGS) entry which is preliminary data.</text>
</comment>
<dbReference type="Gene3D" id="1.10.10.10">
    <property type="entry name" value="Winged helix-like DNA-binding domain superfamily/Winged helix DNA-binding domain"/>
    <property type="match status" value="1"/>
</dbReference>
<dbReference type="InterPro" id="IPR016032">
    <property type="entry name" value="Sig_transdc_resp-reg_C-effctor"/>
</dbReference>
<dbReference type="SMART" id="SM00862">
    <property type="entry name" value="Trans_reg_C"/>
    <property type="match status" value="1"/>
</dbReference>
<dbReference type="SUPFAM" id="SSF52172">
    <property type="entry name" value="CheY-like"/>
    <property type="match status" value="1"/>
</dbReference>
<dbReference type="CDD" id="cd19935">
    <property type="entry name" value="REC_OmpR_CusR-like"/>
    <property type="match status" value="1"/>
</dbReference>
<accession>A0ABT5R573</accession>
<evidence type="ECO:0000259" key="4">
    <source>
        <dbReference type="PROSITE" id="PS50110"/>
    </source>
</evidence>
<dbReference type="InterPro" id="IPR001789">
    <property type="entry name" value="Sig_transdc_resp-reg_receiver"/>
</dbReference>
<evidence type="ECO:0000256" key="2">
    <source>
        <dbReference type="PROSITE-ProRule" id="PRU00169"/>
    </source>
</evidence>
<feature type="domain" description="OmpR/PhoB-type" evidence="5">
    <location>
        <begin position="127"/>
        <end position="225"/>
    </location>
</feature>
<feature type="modified residue" description="4-aspartylphosphate" evidence="2">
    <location>
        <position position="51"/>
    </location>
</feature>
<dbReference type="Pfam" id="PF00072">
    <property type="entry name" value="Response_reg"/>
    <property type="match status" value="1"/>
</dbReference>
<dbReference type="InterPro" id="IPR036388">
    <property type="entry name" value="WH-like_DNA-bd_sf"/>
</dbReference>
<dbReference type="Proteomes" id="UP001149400">
    <property type="component" value="Unassembled WGS sequence"/>
</dbReference>
<protein>
    <submittedName>
        <fullName evidence="6">Response regulator transcription factor</fullName>
    </submittedName>
</protein>
<dbReference type="PANTHER" id="PTHR48111">
    <property type="entry name" value="REGULATOR OF RPOS"/>
    <property type="match status" value="1"/>
</dbReference>
<name>A0ABT5R573_9GAMM</name>
<gene>
    <name evidence="6" type="ORF">LRP50_20020</name>
</gene>
<evidence type="ECO:0000256" key="3">
    <source>
        <dbReference type="PROSITE-ProRule" id="PRU01091"/>
    </source>
</evidence>
<dbReference type="InterPro" id="IPR001867">
    <property type="entry name" value="OmpR/PhoB-type_DNA-bd"/>
</dbReference>
<dbReference type="InterPro" id="IPR039420">
    <property type="entry name" value="WalR-like"/>
</dbReference>